<evidence type="ECO:0000313" key="3">
    <source>
        <dbReference type="Proteomes" id="UP001228376"/>
    </source>
</evidence>
<dbReference type="InterPro" id="IPR036188">
    <property type="entry name" value="FAD/NAD-bd_sf"/>
</dbReference>
<organism evidence="2 3">
    <name type="scientific">Tigheibacillus jepli</name>
    <dbReference type="NCBI Taxonomy" id="3035914"/>
    <lineage>
        <taxon>Bacteria</taxon>
        <taxon>Bacillati</taxon>
        <taxon>Bacillota</taxon>
        <taxon>Bacilli</taxon>
        <taxon>Bacillales</taxon>
        <taxon>Bacillaceae</taxon>
        <taxon>Tigheibacillus</taxon>
    </lineage>
</organism>
<dbReference type="Gene3D" id="3.50.50.60">
    <property type="entry name" value="FAD/NAD(P)-binding domain"/>
    <property type="match status" value="1"/>
</dbReference>
<dbReference type="SUPFAM" id="SSF51905">
    <property type="entry name" value="FAD/NAD(P)-binding domain"/>
    <property type="match status" value="1"/>
</dbReference>
<dbReference type="PANTHER" id="PTHR13847:SF274">
    <property type="entry name" value="RIESKE 2FE-2S IRON-SULFUR PROTEIN YHFW-RELATED"/>
    <property type="match status" value="1"/>
</dbReference>
<dbReference type="PANTHER" id="PTHR13847">
    <property type="entry name" value="SARCOSINE DEHYDROGENASE-RELATED"/>
    <property type="match status" value="1"/>
</dbReference>
<dbReference type="EMBL" id="JAROCA020000001">
    <property type="protein sequence ID" value="MDY0405764.1"/>
    <property type="molecule type" value="Genomic_DNA"/>
</dbReference>
<accession>A0ABU5CIX5</accession>
<dbReference type="Gene3D" id="3.30.9.10">
    <property type="entry name" value="D-Amino Acid Oxidase, subunit A, domain 2"/>
    <property type="match status" value="1"/>
</dbReference>
<feature type="domain" description="FAD dependent oxidoreductase" evidence="1">
    <location>
        <begin position="33"/>
        <end position="364"/>
    </location>
</feature>
<dbReference type="GO" id="GO:0016491">
    <property type="term" value="F:oxidoreductase activity"/>
    <property type="evidence" value="ECO:0007669"/>
    <property type="project" value="UniProtKB-KW"/>
</dbReference>
<keyword evidence="3" id="KW-1185">Reference proteome</keyword>
<dbReference type="EC" id="1.-.-.-" evidence="2"/>
<keyword evidence="2" id="KW-0560">Oxidoreductase</keyword>
<dbReference type="Proteomes" id="UP001228376">
    <property type="component" value="Unassembled WGS sequence"/>
</dbReference>
<comment type="caution">
    <text evidence="2">The sequence shown here is derived from an EMBL/GenBank/DDBJ whole genome shotgun (WGS) entry which is preliminary data.</text>
</comment>
<dbReference type="Pfam" id="PF01266">
    <property type="entry name" value="DAO"/>
    <property type="match status" value="1"/>
</dbReference>
<protein>
    <submittedName>
        <fullName evidence="2">FAD-binding oxidoreductase</fullName>
        <ecNumber evidence="2">1.-.-.-</ecNumber>
    </submittedName>
</protein>
<proteinExistence type="predicted"/>
<reference evidence="2 3" key="1">
    <citation type="submission" date="2023-10" db="EMBL/GenBank/DDBJ databases">
        <title>179-bfca-hs.</title>
        <authorList>
            <person name="Miliotis G."/>
            <person name="Sengupta P."/>
            <person name="Hameed A."/>
            <person name="Chuvochina M."/>
            <person name="Mcdonagh F."/>
            <person name="Simpson A.C."/>
            <person name="Singh N.K."/>
            <person name="Rekha P.D."/>
            <person name="Raman K."/>
            <person name="Hugenholtz P."/>
            <person name="Venkateswaran K."/>
        </authorList>
    </citation>
    <scope>NUCLEOTIDE SEQUENCE [LARGE SCALE GENOMIC DNA]</scope>
    <source>
        <strain evidence="2 3">179-BFC-A-HS</strain>
    </source>
</reference>
<dbReference type="InterPro" id="IPR006076">
    <property type="entry name" value="FAD-dep_OxRdtase"/>
</dbReference>
<gene>
    <name evidence="2" type="ORF">P5G51_010485</name>
</gene>
<evidence type="ECO:0000259" key="1">
    <source>
        <dbReference type="Pfam" id="PF01266"/>
    </source>
</evidence>
<evidence type="ECO:0000313" key="2">
    <source>
        <dbReference type="EMBL" id="MDY0405764.1"/>
    </source>
</evidence>
<dbReference type="RefSeq" id="WP_320384592.1">
    <property type="nucleotide sequence ID" value="NZ_JAROCA020000001.1"/>
</dbReference>
<name>A0ABU5CIX5_9BACI</name>
<sequence length="364" mass="41019">MKEEQSPENKHSYWLDTINLEPFEKLKQSTETDVGIVGGGITGLTAAYMLAKQNKKVTLIDADNLLHGTTGYTTAKITAQHGLIYDELIQHFGEDNASLYYKAAMEAKDIIENHISELNIDCDFKQEDAYIYTNDNKYVEKMKTEAKAYEKLGIPGSLADNMPLDIPHKAALVMHNQAQFHPLKYLAALIKACVDAGVAIYENTTATDVEYNKHPAIITKDGSRIRCRYVIIASHFPFYDGQGFYPTRLYAERAYVVGIKAKKKFPGGMYINAETPTRSVRSTGEQSDDLWLIVGENHKTGQGETMNNHYDALEQFADKNFGISEVLYRWSTQDLTTLDKVPYIGQITKSQHNVFVATGYRKWG</sequence>